<evidence type="ECO:0000313" key="3">
    <source>
        <dbReference type="Proteomes" id="UP000436694"/>
    </source>
</evidence>
<keyword evidence="3" id="KW-1185">Reference proteome</keyword>
<accession>A0A844ALD7</accession>
<evidence type="ECO:0000313" key="2">
    <source>
        <dbReference type="EMBL" id="MQY42389.1"/>
    </source>
</evidence>
<evidence type="ECO:0000256" key="1">
    <source>
        <dbReference type="SAM" id="Phobius"/>
    </source>
</evidence>
<keyword evidence="1" id="KW-1133">Transmembrane helix</keyword>
<dbReference type="AlphaFoldDB" id="A0A844ALD7"/>
<keyword evidence="1" id="KW-0812">Transmembrane</keyword>
<keyword evidence="1" id="KW-0472">Membrane</keyword>
<feature type="transmembrane region" description="Helical" evidence="1">
    <location>
        <begin position="162"/>
        <end position="182"/>
    </location>
</feature>
<comment type="caution">
    <text evidence="2">The sequence shown here is derived from an EMBL/GenBank/DDBJ whole genome shotgun (WGS) entry which is preliminary data.</text>
</comment>
<protein>
    <submittedName>
        <fullName evidence="2">Uncharacterized protein</fullName>
    </submittedName>
</protein>
<gene>
    <name evidence="2" type="ORF">GG681_07020</name>
</gene>
<name>A0A844ALD7_9RHOB</name>
<sequence>MSGVGETSSTIEISAGEQGIIRLFQLDMRPEQLAFVRDEEGALAQLLGIETLDMAQADLFDVADLEELGVMGYLTEGCGIALSELRDDADMLKALSGPVLVLRSRAFGGESVRLTPSAQITLLRHYEEPTALWSARPVTAASAKPQKPKVPPRQARAEARRLGFIFFVVVMSLFVLLLAALIF</sequence>
<organism evidence="2 3">
    <name type="scientific">Tritonibacter aquimaris</name>
    <dbReference type="NCBI Taxonomy" id="2663379"/>
    <lineage>
        <taxon>Bacteria</taxon>
        <taxon>Pseudomonadati</taxon>
        <taxon>Pseudomonadota</taxon>
        <taxon>Alphaproteobacteria</taxon>
        <taxon>Rhodobacterales</taxon>
        <taxon>Paracoccaceae</taxon>
        <taxon>Tritonibacter</taxon>
    </lineage>
</organism>
<dbReference type="EMBL" id="WIXK01000003">
    <property type="protein sequence ID" value="MQY42389.1"/>
    <property type="molecule type" value="Genomic_DNA"/>
</dbReference>
<dbReference type="Proteomes" id="UP000436694">
    <property type="component" value="Unassembled WGS sequence"/>
</dbReference>
<proteinExistence type="predicted"/>
<reference evidence="2 3" key="1">
    <citation type="submission" date="2019-10" db="EMBL/GenBank/DDBJ databases">
        <title>Epibacterium sp. nov., isolated from seawater.</title>
        <authorList>
            <person name="Zhang X."/>
            <person name="Li N."/>
        </authorList>
    </citation>
    <scope>NUCLEOTIDE SEQUENCE [LARGE SCALE GENOMIC DNA]</scope>
    <source>
        <strain evidence="2 3">SM1969</strain>
    </source>
</reference>